<dbReference type="Gramene" id="Solyc09g061830.1.1">
    <property type="protein sequence ID" value="Solyc09g061830.1.1"/>
    <property type="gene ID" value="Solyc09g061830.1"/>
</dbReference>
<protein>
    <submittedName>
        <fullName evidence="1">Uncharacterized protein</fullName>
    </submittedName>
</protein>
<evidence type="ECO:0000313" key="2">
    <source>
        <dbReference type="Proteomes" id="UP000004994"/>
    </source>
</evidence>
<dbReference type="Proteomes" id="UP000004994">
    <property type="component" value="Chromosome 9"/>
</dbReference>
<dbReference type="HOGENOM" id="CLU_2188601_0_0_1"/>
<name>K4CU13_SOLLC</name>
<dbReference type="InParanoid" id="K4CU13"/>
<dbReference type="PaxDb" id="4081-Solyc09g061830.1.1"/>
<organism evidence="1">
    <name type="scientific">Solanum lycopersicum</name>
    <name type="common">Tomato</name>
    <name type="synonym">Lycopersicon esculentum</name>
    <dbReference type="NCBI Taxonomy" id="4081"/>
    <lineage>
        <taxon>Eukaryota</taxon>
        <taxon>Viridiplantae</taxon>
        <taxon>Streptophyta</taxon>
        <taxon>Embryophyta</taxon>
        <taxon>Tracheophyta</taxon>
        <taxon>Spermatophyta</taxon>
        <taxon>Magnoliopsida</taxon>
        <taxon>eudicotyledons</taxon>
        <taxon>Gunneridae</taxon>
        <taxon>Pentapetalae</taxon>
        <taxon>asterids</taxon>
        <taxon>lamiids</taxon>
        <taxon>Solanales</taxon>
        <taxon>Solanaceae</taxon>
        <taxon>Solanoideae</taxon>
        <taxon>Solaneae</taxon>
        <taxon>Solanum</taxon>
        <taxon>Solanum subgen. Lycopersicon</taxon>
    </lineage>
</organism>
<accession>K4CU13</accession>
<dbReference type="AlphaFoldDB" id="K4CU13"/>
<keyword evidence="2" id="KW-1185">Reference proteome</keyword>
<sequence length="109" mass="11623">MSQAKELSVFKLTVEMRRRRAREISHFISVTGFFPIKRGRPVSDSLAVLGKAEEKGKGGLPVERWLAGGEVAGLGCSTAFAGGSARGTSMVGEVEVARCGVGCERLRAR</sequence>
<dbReference type="EnsemblPlants" id="Solyc09g061830.1.1">
    <property type="protein sequence ID" value="Solyc09g061830.1.1"/>
    <property type="gene ID" value="Solyc09g061830.1"/>
</dbReference>
<evidence type="ECO:0000313" key="1">
    <source>
        <dbReference type="EnsemblPlants" id="Solyc09g061830.1.1"/>
    </source>
</evidence>
<reference evidence="1" key="2">
    <citation type="submission" date="2013-04" db="UniProtKB">
        <authorList>
            <consortium name="EnsemblPlants"/>
        </authorList>
    </citation>
    <scope>IDENTIFICATION</scope>
    <source>
        <strain evidence="1">cv. Heinz 1706</strain>
    </source>
</reference>
<reference evidence="1" key="1">
    <citation type="journal article" date="2012" name="Nature">
        <title>The tomato genome sequence provides insights into fleshy fruit evolution.</title>
        <authorList>
            <consortium name="Tomato Genome Consortium"/>
        </authorList>
    </citation>
    <scope>NUCLEOTIDE SEQUENCE [LARGE SCALE GENOMIC DNA]</scope>
    <source>
        <strain evidence="1">cv. Heinz 1706</strain>
    </source>
</reference>
<proteinExistence type="predicted"/>